<dbReference type="InterPro" id="IPR020456">
    <property type="entry name" value="Acylphosphatase"/>
</dbReference>
<dbReference type="PROSITE" id="PS00151">
    <property type="entry name" value="ACYLPHOSPHATASE_2"/>
    <property type="match status" value="1"/>
</dbReference>
<evidence type="ECO:0000256" key="3">
    <source>
        <dbReference type="ARBA" id="ARBA00015991"/>
    </source>
</evidence>
<comment type="similarity">
    <text evidence="1 7">Belongs to the acylphosphatase family.</text>
</comment>
<comment type="catalytic activity">
    <reaction evidence="4 5 6">
        <text>an acyl phosphate + H2O = a carboxylate + phosphate + H(+)</text>
        <dbReference type="Rhea" id="RHEA:14965"/>
        <dbReference type="ChEBI" id="CHEBI:15377"/>
        <dbReference type="ChEBI" id="CHEBI:15378"/>
        <dbReference type="ChEBI" id="CHEBI:29067"/>
        <dbReference type="ChEBI" id="CHEBI:43474"/>
        <dbReference type="ChEBI" id="CHEBI:59918"/>
        <dbReference type="EC" id="3.6.1.7"/>
    </reaction>
</comment>
<dbReference type="PROSITE" id="PS51160">
    <property type="entry name" value="ACYLPHOSPHATASE_3"/>
    <property type="match status" value="1"/>
</dbReference>
<organism evidence="9 10">
    <name type="scientific">Sedimenticola selenatireducens</name>
    <dbReference type="NCBI Taxonomy" id="191960"/>
    <lineage>
        <taxon>Bacteria</taxon>
        <taxon>Pseudomonadati</taxon>
        <taxon>Pseudomonadota</taxon>
        <taxon>Gammaproteobacteria</taxon>
        <taxon>Chromatiales</taxon>
        <taxon>Sedimenticolaceae</taxon>
        <taxon>Sedimenticola</taxon>
    </lineage>
</organism>
<dbReference type="InterPro" id="IPR001792">
    <property type="entry name" value="Acylphosphatase-like_dom"/>
</dbReference>
<dbReference type="NCBIfam" id="NF011000">
    <property type="entry name" value="PRK14426.1"/>
    <property type="match status" value="1"/>
</dbReference>
<evidence type="ECO:0000313" key="10">
    <source>
        <dbReference type="Proteomes" id="UP000316649"/>
    </source>
</evidence>
<evidence type="ECO:0000259" key="8">
    <source>
        <dbReference type="PROSITE" id="PS51160"/>
    </source>
</evidence>
<name>A0A558E121_9GAMM</name>
<dbReference type="EC" id="3.6.1.7" evidence="2 5"/>
<dbReference type="Gene3D" id="3.30.70.100">
    <property type="match status" value="1"/>
</dbReference>
<dbReference type="PROSITE" id="PS00150">
    <property type="entry name" value="ACYLPHOSPHATASE_1"/>
    <property type="match status" value="1"/>
</dbReference>
<proteinExistence type="inferred from homology"/>
<evidence type="ECO:0000256" key="2">
    <source>
        <dbReference type="ARBA" id="ARBA00012150"/>
    </source>
</evidence>
<feature type="active site" evidence="5">
    <location>
        <position position="33"/>
    </location>
</feature>
<dbReference type="InterPro" id="IPR017968">
    <property type="entry name" value="Acylphosphatase_CS"/>
</dbReference>
<dbReference type="Pfam" id="PF00708">
    <property type="entry name" value="Acylphosphatase"/>
    <property type="match status" value="1"/>
</dbReference>
<accession>A0A558E121</accession>
<dbReference type="PANTHER" id="PTHR47268:SF4">
    <property type="entry name" value="ACYLPHOSPHATASE"/>
    <property type="match status" value="1"/>
</dbReference>
<evidence type="ECO:0000256" key="6">
    <source>
        <dbReference type="RuleBase" id="RU000553"/>
    </source>
</evidence>
<keyword evidence="10" id="KW-1185">Reference proteome</keyword>
<dbReference type="Proteomes" id="UP000316649">
    <property type="component" value="Unassembled WGS sequence"/>
</dbReference>
<dbReference type="OrthoDB" id="5295388at2"/>
<evidence type="ECO:0000256" key="4">
    <source>
        <dbReference type="ARBA" id="ARBA00047645"/>
    </source>
</evidence>
<evidence type="ECO:0000256" key="7">
    <source>
        <dbReference type="RuleBase" id="RU004168"/>
    </source>
</evidence>
<dbReference type="InterPro" id="IPR036046">
    <property type="entry name" value="Acylphosphatase-like_dom_sf"/>
</dbReference>
<feature type="active site" evidence="5">
    <location>
        <position position="15"/>
    </location>
</feature>
<dbReference type="AlphaFoldDB" id="A0A558E121"/>
<comment type="caution">
    <text evidence="9">The sequence shown here is derived from an EMBL/GenBank/DDBJ whole genome shotgun (WGS) entry which is preliminary data.</text>
</comment>
<dbReference type="NCBIfam" id="NF011022">
    <property type="entry name" value="PRK14451.1"/>
    <property type="match status" value="1"/>
</dbReference>
<dbReference type="PANTHER" id="PTHR47268">
    <property type="entry name" value="ACYLPHOSPHATASE"/>
    <property type="match status" value="1"/>
</dbReference>
<dbReference type="EMBL" id="VMNH01000009">
    <property type="protein sequence ID" value="TVO75330.1"/>
    <property type="molecule type" value="Genomic_DNA"/>
</dbReference>
<protein>
    <recommendedName>
        <fullName evidence="3 5">Acylphosphatase</fullName>
        <ecNumber evidence="2 5">3.6.1.7</ecNumber>
    </recommendedName>
</protein>
<dbReference type="GO" id="GO:0003998">
    <property type="term" value="F:acylphosphatase activity"/>
    <property type="evidence" value="ECO:0007669"/>
    <property type="project" value="UniProtKB-EC"/>
</dbReference>
<evidence type="ECO:0000313" key="9">
    <source>
        <dbReference type="EMBL" id="TVO75330.1"/>
    </source>
</evidence>
<feature type="domain" description="Acylphosphatase-like" evidence="8">
    <location>
        <begin position="1"/>
        <end position="85"/>
    </location>
</feature>
<dbReference type="RefSeq" id="WP_144358903.1">
    <property type="nucleotide sequence ID" value="NZ_VMNH01000009.1"/>
</dbReference>
<reference evidence="9 10" key="1">
    <citation type="submission" date="2019-07" db="EMBL/GenBank/DDBJ databases">
        <title>The pathways for chlorine oxyanion respiration interact through the shared metabolite chlorate.</title>
        <authorList>
            <person name="Barnum T.P."/>
            <person name="Cheng Y."/>
            <person name="Hill K.A."/>
            <person name="Lucas L.N."/>
            <person name="Carlson H.K."/>
            <person name="Coates J.D."/>
        </authorList>
    </citation>
    <scope>NUCLEOTIDE SEQUENCE [LARGE SCALE GENOMIC DNA]</scope>
    <source>
        <strain evidence="9 10">BK-1</strain>
    </source>
</reference>
<sequence>MRFLVSGKVQGVFFRASTRFEAERLEITGYARNLSDGRVEVLACGEPEAVEQMRVWLTRGPSQAKVSGVASEPVPYQDLPAFTIA</sequence>
<evidence type="ECO:0000256" key="5">
    <source>
        <dbReference type="PROSITE-ProRule" id="PRU00520"/>
    </source>
</evidence>
<dbReference type="SUPFAM" id="SSF54975">
    <property type="entry name" value="Acylphosphatase/BLUF domain-like"/>
    <property type="match status" value="1"/>
</dbReference>
<evidence type="ECO:0000256" key="1">
    <source>
        <dbReference type="ARBA" id="ARBA00005614"/>
    </source>
</evidence>
<keyword evidence="5 6" id="KW-0378">Hydrolase</keyword>
<gene>
    <name evidence="9" type="ORF">FHP88_09570</name>
</gene>